<proteinExistence type="predicted"/>
<reference evidence="2" key="2">
    <citation type="submission" date="2020-09" db="EMBL/GenBank/DDBJ databases">
        <authorList>
            <person name="Sun Q."/>
            <person name="Zhou Y."/>
        </authorList>
    </citation>
    <scope>NUCLEOTIDE SEQUENCE</scope>
    <source>
        <strain evidence="2">CGMCC 4.5737</strain>
    </source>
</reference>
<feature type="compositionally biased region" description="Low complexity" evidence="1">
    <location>
        <begin position="78"/>
        <end position="89"/>
    </location>
</feature>
<protein>
    <recommendedName>
        <fullName evidence="4">Secreted protein</fullName>
    </recommendedName>
</protein>
<evidence type="ECO:0000256" key="1">
    <source>
        <dbReference type="SAM" id="MobiDB-lite"/>
    </source>
</evidence>
<comment type="caution">
    <text evidence="2">The sequence shown here is derived from an EMBL/GenBank/DDBJ whole genome shotgun (WGS) entry which is preliminary data.</text>
</comment>
<feature type="compositionally biased region" description="Basic residues" evidence="1">
    <location>
        <begin position="104"/>
        <end position="118"/>
    </location>
</feature>
<sequence>MKRLFWFGLGAAAGVALTRKAAHTARQATPAGLAANVSDALRELAGAVGAFGADVRAGMSERERELHEVVEHRTGPDAGRSARATARGTLESRRSDGYPQLARDHRRPSGARARRAGG</sequence>
<evidence type="ECO:0000313" key="3">
    <source>
        <dbReference type="Proteomes" id="UP000637578"/>
    </source>
</evidence>
<reference evidence="2" key="1">
    <citation type="journal article" date="2014" name="Int. J. Syst. Evol. Microbiol.">
        <title>Complete genome sequence of Corynebacterium casei LMG S-19264T (=DSM 44701T), isolated from a smear-ripened cheese.</title>
        <authorList>
            <consortium name="US DOE Joint Genome Institute (JGI-PGF)"/>
            <person name="Walter F."/>
            <person name="Albersmeier A."/>
            <person name="Kalinowski J."/>
            <person name="Ruckert C."/>
        </authorList>
    </citation>
    <scope>NUCLEOTIDE SEQUENCE</scope>
    <source>
        <strain evidence="2">CGMCC 4.5737</strain>
    </source>
</reference>
<evidence type="ECO:0000313" key="2">
    <source>
        <dbReference type="EMBL" id="GGM72530.1"/>
    </source>
</evidence>
<dbReference type="EMBL" id="BMMK01000028">
    <property type="protein sequence ID" value="GGM72530.1"/>
    <property type="molecule type" value="Genomic_DNA"/>
</dbReference>
<dbReference type="RefSeq" id="WP_229686685.1">
    <property type="nucleotide sequence ID" value="NZ_BMMK01000028.1"/>
</dbReference>
<feature type="region of interest" description="Disordered" evidence="1">
    <location>
        <begin position="68"/>
        <end position="118"/>
    </location>
</feature>
<name>A0A8J3CIP2_9PSEU</name>
<organism evidence="2 3">
    <name type="scientific">Longimycelium tulufanense</name>
    <dbReference type="NCBI Taxonomy" id="907463"/>
    <lineage>
        <taxon>Bacteria</taxon>
        <taxon>Bacillati</taxon>
        <taxon>Actinomycetota</taxon>
        <taxon>Actinomycetes</taxon>
        <taxon>Pseudonocardiales</taxon>
        <taxon>Pseudonocardiaceae</taxon>
        <taxon>Longimycelium</taxon>
    </lineage>
</organism>
<gene>
    <name evidence="2" type="ORF">GCM10012275_48930</name>
</gene>
<dbReference type="Proteomes" id="UP000637578">
    <property type="component" value="Unassembled WGS sequence"/>
</dbReference>
<dbReference type="AlphaFoldDB" id="A0A8J3CIP2"/>
<evidence type="ECO:0008006" key="4">
    <source>
        <dbReference type="Google" id="ProtNLM"/>
    </source>
</evidence>
<accession>A0A8J3CIP2</accession>
<keyword evidence="3" id="KW-1185">Reference proteome</keyword>